<dbReference type="InterPro" id="IPR050776">
    <property type="entry name" value="Ank_Repeat/CDKN_Inhibitor"/>
</dbReference>
<dbReference type="PROSITE" id="PS50889">
    <property type="entry name" value="S4"/>
    <property type="match status" value="1"/>
</dbReference>
<dbReference type="PANTHER" id="PTHR24201:SF15">
    <property type="entry name" value="ANKYRIN REPEAT DOMAIN-CONTAINING PROTEIN 66"/>
    <property type="match status" value="1"/>
</dbReference>
<dbReference type="Gene3D" id="1.25.40.20">
    <property type="entry name" value="Ankyrin repeat-containing domain"/>
    <property type="match status" value="1"/>
</dbReference>
<dbReference type="STRING" id="299123.ENSLSDP00000003083"/>
<sequence>MVRKLKYHEQKLLRRLDLVNWEASGGNLAEVRALRRYRVGRREDYVQYKALARAVRALARRLRDLGPASAAFRARCAAALLEKLHGLGLVNSRQSLAVCESLSAAAFCRRRLPCLLVKLRMAQNLRHAVTFVEQGHVRVGPEVVTDPALLVPRAVEDFITWVDASRLRQKVPQHLHVEVGVAGQRMVVLVMGQSHSMPDNTWPLPPPYVPVPGAGRCLPEECSMTELHEAVAVGDYDWVKEILKAGRCDPNQKDVDWHDRTPLHWAAAKGRSDLVRLLVDHGARHCLRSDVGWTAAHFAAEAGKLRVLRALHSLHAAMDAADLFGDTPRRFAEIYGHRECSKFLEKAEVECRNYRRKAELRKIPLDQRDEDWELKKEELKKNPPCFWEKCTDSILKKNVKKKGKQ</sequence>
<dbReference type="PROSITE" id="PS50088">
    <property type="entry name" value="ANK_REPEAT"/>
    <property type="match status" value="1"/>
</dbReference>
<protein>
    <submittedName>
        <fullName evidence="8">U3 small nucleolar ribonucleoprotein IMP3</fullName>
    </submittedName>
</protein>
<dbReference type="InterPro" id="IPR001912">
    <property type="entry name" value="Ribosomal_uS4_N"/>
</dbReference>
<dbReference type="Pfam" id="PF00163">
    <property type="entry name" value="Ribosomal_S4"/>
    <property type="match status" value="1"/>
</dbReference>
<dbReference type="SMART" id="SM00363">
    <property type="entry name" value="S4"/>
    <property type="match status" value="1"/>
</dbReference>
<keyword evidence="8" id="KW-0687">Ribonucleoprotein</keyword>
<keyword evidence="2" id="KW-0677">Repeat</keyword>
<evidence type="ECO:0000256" key="3">
    <source>
        <dbReference type="ARBA" id="ARBA00023043"/>
    </source>
</evidence>
<dbReference type="EMBL" id="MUZQ01000185">
    <property type="protein sequence ID" value="OWK55828.1"/>
    <property type="molecule type" value="Genomic_DNA"/>
</dbReference>
<dbReference type="SMART" id="SM01390">
    <property type="entry name" value="Ribosomal_S4"/>
    <property type="match status" value="1"/>
</dbReference>
<feature type="domain" description="RNA-binding S4" evidence="6">
    <location>
        <begin position="110"/>
        <end position="172"/>
    </location>
</feature>
<dbReference type="SMART" id="SM00248">
    <property type="entry name" value="ANK"/>
    <property type="match status" value="3"/>
</dbReference>
<dbReference type="CDD" id="cd00165">
    <property type="entry name" value="S4"/>
    <property type="match status" value="1"/>
</dbReference>
<feature type="repeat" description="ANK" evidence="4">
    <location>
        <begin position="258"/>
        <end position="290"/>
    </location>
</feature>
<feature type="domain" description="Small ribosomal subunit protein uS4 N-terminal" evidence="7">
    <location>
        <begin position="4"/>
        <end position="109"/>
    </location>
</feature>
<dbReference type="Pfam" id="PF01479">
    <property type="entry name" value="S4"/>
    <property type="match status" value="1"/>
</dbReference>
<dbReference type="SUPFAM" id="SSF48403">
    <property type="entry name" value="Ankyrin repeat"/>
    <property type="match status" value="1"/>
</dbReference>
<keyword evidence="5" id="KW-0694">RNA-binding</keyword>
<evidence type="ECO:0000256" key="5">
    <source>
        <dbReference type="PROSITE-ProRule" id="PRU00182"/>
    </source>
</evidence>
<comment type="similarity">
    <text evidence="1">Belongs to the universal ribosomal protein uS4 family.</text>
</comment>
<dbReference type="SUPFAM" id="SSF55174">
    <property type="entry name" value="Alpha-L RNA-binding motif"/>
    <property type="match status" value="1"/>
</dbReference>
<evidence type="ECO:0000313" key="8">
    <source>
        <dbReference type="EMBL" id="OWK55828.1"/>
    </source>
</evidence>
<evidence type="ECO:0000313" key="9">
    <source>
        <dbReference type="Proteomes" id="UP000197619"/>
    </source>
</evidence>
<dbReference type="InterPro" id="IPR002110">
    <property type="entry name" value="Ankyrin_rpt"/>
</dbReference>
<dbReference type="InterPro" id="IPR002942">
    <property type="entry name" value="S4_RNA-bd"/>
</dbReference>
<evidence type="ECO:0000256" key="2">
    <source>
        <dbReference type="ARBA" id="ARBA00022737"/>
    </source>
</evidence>
<dbReference type="Proteomes" id="UP000197619">
    <property type="component" value="Unassembled WGS sequence"/>
</dbReference>
<dbReference type="AlphaFoldDB" id="A0A218UQE4"/>
<evidence type="ECO:0000259" key="7">
    <source>
        <dbReference type="SMART" id="SM01390"/>
    </source>
</evidence>
<dbReference type="Pfam" id="PF12796">
    <property type="entry name" value="Ank_2"/>
    <property type="match status" value="1"/>
</dbReference>
<keyword evidence="9" id="KW-1185">Reference proteome</keyword>
<accession>A0A218UQE4</accession>
<dbReference type="PROSITE" id="PS50297">
    <property type="entry name" value="ANK_REP_REGION"/>
    <property type="match status" value="1"/>
</dbReference>
<reference evidence="8 9" key="1">
    <citation type="submission" date="2017-05" db="EMBL/GenBank/DDBJ databases">
        <title>Genome of assembly of the Bengalese finch, Lonchura striata domestica.</title>
        <authorList>
            <person name="Colquitt B.M."/>
            <person name="Brainard M.S."/>
        </authorList>
    </citation>
    <scope>NUCLEOTIDE SEQUENCE [LARGE SCALE GENOMIC DNA]</scope>
    <source>
        <strain evidence="8">White83orange57</strain>
    </source>
</reference>
<evidence type="ECO:0000256" key="4">
    <source>
        <dbReference type="PROSITE-ProRule" id="PRU00023"/>
    </source>
</evidence>
<keyword evidence="3 4" id="KW-0040">ANK repeat</keyword>
<dbReference type="PANTHER" id="PTHR24201">
    <property type="entry name" value="ANK_REP_REGION DOMAIN-CONTAINING PROTEIN"/>
    <property type="match status" value="1"/>
</dbReference>
<gene>
    <name evidence="8" type="primary">IMP3</name>
    <name evidence="8" type="ORF">RLOC_00008256</name>
</gene>
<dbReference type="GO" id="GO:1990904">
    <property type="term" value="C:ribonucleoprotein complex"/>
    <property type="evidence" value="ECO:0007669"/>
    <property type="project" value="UniProtKB-KW"/>
</dbReference>
<proteinExistence type="inferred from homology"/>
<dbReference type="InterPro" id="IPR036770">
    <property type="entry name" value="Ankyrin_rpt-contain_sf"/>
</dbReference>
<name>A0A218UQE4_9PASE</name>
<evidence type="ECO:0000259" key="6">
    <source>
        <dbReference type="SMART" id="SM00363"/>
    </source>
</evidence>
<organism evidence="8 9">
    <name type="scientific">Lonchura striata</name>
    <name type="common">white-rumped munia</name>
    <dbReference type="NCBI Taxonomy" id="40157"/>
    <lineage>
        <taxon>Eukaryota</taxon>
        <taxon>Metazoa</taxon>
        <taxon>Chordata</taxon>
        <taxon>Craniata</taxon>
        <taxon>Vertebrata</taxon>
        <taxon>Euteleostomi</taxon>
        <taxon>Archelosauria</taxon>
        <taxon>Archosauria</taxon>
        <taxon>Dinosauria</taxon>
        <taxon>Saurischia</taxon>
        <taxon>Theropoda</taxon>
        <taxon>Coelurosauria</taxon>
        <taxon>Aves</taxon>
        <taxon>Neognathae</taxon>
        <taxon>Neoaves</taxon>
        <taxon>Telluraves</taxon>
        <taxon>Australaves</taxon>
        <taxon>Passeriformes</taxon>
        <taxon>Passeroidea</taxon>
        <taxon>Estrildidae</taxon>
        <taxon>Estrildinae</taxon>
        <taxon>Lonchura</taxon>
    </lineage>
</organism>
<dbReference type="GO" id="GO:0019843">
    <property type="term" value="F:rRNA binding"/>
    <property type="evidence" value="ECO:0007669"/>
    <property type="project" value="InterPro"/>
</dbReference>
<evidence type="ECO:0000256" key="1">
    <source>
        <dbReference type="ARBA" id="ARBA00007465"/>
    </source>
</evidence>
<comment type="caution">
    <text evidence="8">The sequence shown here is derived from an EMBL/GenBank/DDBJ whole genome shotgun (WGS) entry which is preliminary data.</text>
</comment>